<sequence>MVLGRTVKLPMRSRSLGLLEDEHVNDGMNETVPCFMYIFKRRGSRHRVKLVFKSIDTHMVLGVWFATSDTPMIRVVMSMSEMPRLYMICSRVGVTADVLGNDNKLPFTPYDLEVMIWIPYFRISAQMTSDDKSLPAQ</sequence>
<comment type="caution">
    <text evidence="1">The sequence shown here is derived from an EMBL/GenBank/DDBJ whole genome shotgun (WGS) entry which is preliminary data.</text>
</comment>
<dbReference type="AlphaFoldDB" id="A0A553IBJ8"/>
<gene>
    <name evidence="1" type="ORF">FHL15_001331</name>
</gene>
<organism evidence="1 2">
    <name type="scientific">Xylaria flabelliformis</name>
    <dbReference type="NCBI Taxonomy" id="2512241"/>
    <lineage>
        <taxon>Eukaryota</taxon>
        <taxon>Fungi</taxon>
        <taxon>Dikarya</taxon>
        <taxon>Ascomycota</taxon>
        <taxon>Pezizomycotina</taxon>
        <taxon>Sordariomycetes</taxon>
        <taxon>Xylariomycetidae</taxon>
        <taxon>Xylariales</taxon>
        <taxon>Xylariaceae</taxon>
        <taxon>Xylaria</taxon>
    </lineage>
</organism>
<protein>
    <submittedName>
        <fullName evidence="1">Uncharacterized protein</fullName>
    </submittedName>
</protein>
<evidence type="ECO:0000313" key="1">
    <source>
        <dbReference type="EMBL" id="TRX97576.1"/>
    </source>
</evidence>
<name>A0A553IBJ8_9PEZI</name>
<accession>A0A553IBJ8</accession>
<keyword evidence="2" id="KW-1185">Reference proteome</keyword>
<proteinExistence type="predicted"/>
<evidence type="ECO:0000313" key="2">
    <source>
        <dbReference type="Proteomes" id="UP000319160"/>
    </source>
</evidence>
<reference evidence="2" key="1">
    <citation type="submission" date="2019-06" db="EMBL/GenBank/DDBJ databases">
        <title>Draft genome sequence of the griseofulvin-producing fungus Xylaria cubensis strain G536.</title>
        <authorList>
            <person name="Mead M.E."/>
            <person name="Raja H.A."/>
            <person name="Steenwyk J.L."/>
            <person name="Knowles S.L."/>
            <person name="Oberlies N.H."/>
            <person name="Rokas A."/>
        </authorList>
    </citation>
    <scope>NUCLEOTIDE SEQUENCE [LARGE SCALE GENOMIC DNA]</scope>
    <source>
        <strain evidence="2">G536</strain>
    </source>
</reference>
<dbReference type="Proteomes" id="UP000319160">
    <property type="component" value="Unassembled WGS sequence"/>
</dbReference>
<dbReference type="EMBL" id="VFLP01000005">
    <property type="protein sequence ID" value="TRX97576.1"/>
    <property type="molecule type" value="Genomic_DNA"/>
</dbReference>